<dbReference type="EMBL" id="LAZR01000721">
    <property type="protein sequence ID" value="KKN59590.1"/>
    <property type="molecule type" value="Genomic_DNA"/>
</dbReference>
<feature type="domain" description="Glycosyltransferase 2-like" evidence="1">
    <location>
        <begin position="72"/>
        <end position="140"/>
    </location>
</feature>
<dbReference type="SUPFAM" id="SSF53448">
    <property type="entry name" value="Nucleotide-diphospho-sugar transferases"/>
    <property type="match status" value="1"/>
</dbReference>
<dbReference type="Gene3D" id="3.90.550.10">
    <property type="entry name" value="Spore Coat Polysaccharide Biosynthesis Protein SpsA, Chain A"/>
    <property type="match status" value="1"/>
</dbReference>
<dbReference type="InterPro" id="IPR029044">
    <property type="entry name" value="Nucleotide-diphossugar_trans"/>
</dbReference>
<protein>
    <recommendedName>
        <fullName evidence="1">Glycosyltransferase 2-like domain-containing protein</fullName>
    </recommendedName>
</protein>
<evidence type="ECO:0000259" key="1">
    <source>
        <dbReference type="Pfam" id="PF00535"/>
    </source>
</evidence>
<comment type="caution">
    <text evidence="2">The sequence shown here is derived from an EMBL/GenBank/DDBJ whole genome shotgun (WGS) entry which is preliminary data.</text>
</comment>
<evidence type="ECO:0000313" key="2">
    <source>
        <dbReference type="EMBL" id="KKN59590.1"/>
    </source>
</evidence>
<dbReference type="CDD" id="cd00761">
    <property type="entry name" value="Glyco_tranf_GTA_type"/>
    <property type="match status" value="1"/>
</dbReference>
<gene>
    <name evidence="2" type="ORF">LCGC14_0540530</name>
</gene>
<sequence length="218" mass="26385">MRLTSNMVLKNGMPFIGKVLRIALPYVDQMIITISVKADEATIKEVFSIKDPKIEIYWEDIKEMGELTRINNDNLARSKGEWIWLLDDDDLWPEEDLLKVFSHFDEDIDAISVNPFQVIDSKYYEKSFESKFLSKFYRREGTEWRTPWPRLAPYRHGRMLNWRRNPRTLVVPYKYFHMPLVKEHSFRDEPKWVRYKYKRDNPVLMPDEYIKKLNKITK</sequence>
<organism evidence="2">
    <name type="scientific">marine sediment metagenome</name>
    <dbReference type="NCBI Taxonomy" id="412755"/>
    <lineage>
        <taxon>unclassified sequences</taxon>
        <taxon>metagenomes</taxon>
        <taxon>ecological metagenomes</taxon>
    </lineage>
</organism>
<proteinExistence type="predicted"/>
<accession>A0A0F9RT10</accession>
<dbReference type="Pfam" id="PF00535">
    <property type="entry name" value="Glycos_transf_2"/>
    <property type="match status" value="1"/>
</dbReference>
<dbReference type="InterPro" id="IPR001173">
    <property type="entry name" value="Glyco_trans_2-like"/>
</dbReference>
<name>A0A0F9RT10_9ZZZZ</name>
<dbReference type="AlphaFoldDB" id="A0A0F9RT10"/>
<reference evidence="2" key="1">
    <citation type="journal article" date="2015" name="Nature">
        <title>Complex archaea that bridge the gap between prokaryotes and eukaryotes.</title>
        <authorList>
            <person name="Spang A."/>
            <person name="Saw J.H."/>
            <person name="Jorgensen S.L."/>
            <person name="Zaremba-Niedzwiedzka K."/>
            <person name="Martijn J."/>
            <person name="Lind A.E."/>
            <person name="van Eijk R."/>
            <person name="Schleper C."/>
            <person name="Guy L."/>
            <person name="Ettema T.J."/>
        </authorList>
    </citation>
    <scope>NUCLEOTIDE SEQUENCE</scope>
</reference>